<proteinExistence type="predicted"/>
<dbReference type="Proteomes" id="UP000188181">
    <property type="component" value="Chromosome"/>
</dbReference>
<dbReference type="Pfam" id="PF03793">
    <property type="entry name" value="PASTA"/>
    <property type="match status" value="1"/>
</dbReference>
<evidence type="ECO:0000313" key="3">
    <source>
        <dbReference type="EMBL" id="AQQ71940.1"/>
    </source>
</evidence>
<name>A0A1Q2MGX7_9BACT</name>
<dbReference type="CDD" id="cd06577">
    <property type="entry name" value="PASTA_pknB"/>
    <property type="match status" value="1"/>
</dbReference>
<dbReference type="AlphaFoldDB" id="A0A1Q2MGX7"/>
<dbReference type="InterPro" id="IPR005543">
    <property type="entry name" value="PASTA_dom"/>
</dbReference>
<sequence length="770" mass="79712" precursor="true">MSKQTSFSILFAVCVLILVLPSTLLAFAGGDGSPENPYQISTRADLEAVNNDLAACYILINDIDLAGTVYTMAVIASDTVTGSNTFDGTPFAGSFDGNGHIISNLTVDGSYFCGLFGEIGAAGSVYALGLENASVTAKYYFAGGLAGRNNGSVSSCYSAGSITGGREVGGLVGNNYDGSVFKCYSIATVGGDFEVGGLVGNNFGNVYKCYSAGSVTGIFDLGGLVGHNFGNVSMYCFWDVETSGIETSEGGTGVTTAQMQDINTFLNAGWKFADFQIAVTGWYMPPESYPRLFWQKTGILEVPDVTNLPQTQAQNILAENGLNVTDTRYVNSWQIPQGNVTGLSVCMGGYVDSSAPVVIYVSSGSNGDGTQDYPYEIASQVDLDSVNTEPAANYIVTADIYLSSIAYAKAVVAYNVGAVWAYEGTPFTGSFDGNGFVISNLKIDGSNSYSNYCGLFGFIAEGGSVYNLGLEKVSVTATNNCVGGLVGSNYGSVSNCYSNGSVLFPGGYKAGGLVGDNSGSLSGCCSSGLVRGSDNAGGLVGNNSGSVSGCYSTASVIGGDNVGGLAGENNGSVSGCYSIGSVTGRDRAGGLTGYNNDGSSVSKCYSKGSATGNNYVGGLVGEDRGRTSNCYSTGLVTGDNYVGGLVGGDPGYLSNCFWDVETSGMETNVGGTGLTTAQMQDIFRFTDAGWDFVNETANGVDDNWQMPAFDYPRLSWEAIAPTNSDMAMLSAYWLSGGCAAPDWCGGADRDFDGSVTVDDLLLLADNWLYQ</sequence>
<dbReference type="EMBL" id="CP019646">
    <property type="protein sequence ID" value="AQQ71940.1"/>
    <property type="molecule type" value="Genomic_DNA"/>
</dbReference>
<dbReference type="Gene3D" id="3.30.10.20">
    <property type="match status" value="1"/>
</dbReference>
<gene>
    <name evidence="3" type="ORF">SMSP2_02319</name>
</gene>
<evidence type="ECO:0000259" key="2">
    <source>
        <dbReference type="SMART" id="SM00740"/>
    </source>
</evidence>
<evidence type="ECO:0000256" key="1">
    <source>
        <dbReference type="SAM" id="SignalP"/>
    </source>
</evidence>
<dbReference type="Pfam" id="PF07581">
    <property type="entry name" value="Glug"/>
    <property type="match status" value="1"/>
</dbReference>
<accession>A0A1Q2MGX7</accession>
<dbReference type="STRING" id="1851148.SMSP2_02319"/>
<dbReference type="OrthoDB" id="1039456at2"/>
<dbReference type="RefSeq" id="WP_146684178.1">
    <property type="nucleotide sequence ID" value="NZ_CP019646.1"/>
</dbReference>
<organism evidence="3 4">
    <name type="scientific">Limihaloglobus sulfuriphilus</name>
    <dbReference type="NCBI Taxonomy" id="1851148"/>
    <lineage>
        <taxon>Bacteria</taxon>
        <taxon>Pseudomonadati</taxon>
        <taxon>Planctomycetota</taxon>
        <taxon>Phycisphaerae</taxon>
        <taxon>Sedimentisphaerales</taxon>
        <taxon>Sedimentisphaeraceae</taxon>
        <taxon>Limihaloglobus</taxon>
    </lineage>
</organism>
<dbReference type="KEGG" id="pbas:SMSP2_02319"/>
<dbReference type="InterPro" id="IPR011493">
    <property type="entry name" value="GLUG"/>
</dbReference>
<reference evidence="4" key="1">
    <citation type="submission" date="2017-02" db="EMBL/GenBank/DDBJ databases">
        <title>Comparative genomics and description of representatives of a novel lineage of planctomycetes thriving in anoxic sediments.</title>
        <authorList>
            <person name="Spring S."/>
            <person name="Bunk B."/>
            <person name="Sproer C."/>
        </authorList>
    </citation>
    <scope>NUCLEOTIDE SEQUENCE [LARGE SCALE GENOMIC DNA]</scope>
    <source>
        <strain evidence="4">SM-Chi-D1</strain>
    </source>
</reference>
<protein>
    <recommendedName>
        <fullName evidence="2">PASTA domain-containing protein</fullName>
    </recommendedName>
</protein>
<feature type="domain" description="PASTA" evidence="2">
    <location>
        <begin position="296"/>
        <end position="363"/>
    </location>
</feature>
<dbReference type="Gene3D" id="2.160.20.110">
    <property type="match status" value="3"/>
</dbReference>
<keyword evidence="4" id="KW-1185">Reference proteome</keyword>
<dbReference type="SMART" id="SM00740">
    <property type="entry name" value="PASTA"/>
    <property type="match status" value="1"/>
</dbReference>
<feature type="chain" id="PRO_5012026673" description="PASTA domain-containing protein" evidence="1">
    <location>
        <begin position="29"/>
        <end position="770"/>
    </location>
</feature>
<keyword evidence="1" id="KW-0732">Signal</keyword>
<evidence type="ECO:0000313" key="4">
    <source>
        <dbReference type="Proteomes" id="UP000188181"/>
    </source>
</evidence>
<feature type="signal peptide" evidence="1">
    <location>
        <begin position="1"/>
        <end position="28"/>
    </location>
</feature>